<dbReference type="PROSITE" id="PS51257">
    <property type="entry name" value="PROKAR_LIPOPROTEIN"/>
    <property type="match status" value="1"/>
</dbReference>
<organism evidence="2 3">
    <name type="scientific">Rhodobacter calidifons</name>
    <dbReference type="NCBI Taxonomy" id="2715277"/>
    <lineage>
        <taxon>Bacteria</taxon>
        <taxon>Pseudomonadati</taxon>
        <taxon>Pseudomonadota</taxon>
        <taxon>Alphaproteobacteria</taxon>
        <taxon>Rhodobacterales</taxon>
        <taxon>Rhodobacter group</taxon>
        <taxon>Rhodobacter</taxon>
    </lineage>
</organism>
<feature type="signal peptide" evidence="1">
    <location>
        <begin position="1"/>
        <end position="21"/>
    </location>
</feature>
<name>A0ABX0G8R6_9RHOB</name>
<accession>A0ABX0G8R6</accession>
<dbReference type="EMBL" id="JAANHS010000010">
    <property type="protein sequence ID" value="NHB77672.1"/>
    <property type="molecule type" value="Genomic_DNA"/>
</dbReference>
<sequence>MKPAGLLAILAFSLVPSLAAAGCRGEPMNQTAASCMPGMVWDSAKGTCVEKPTS</sequence>
<keyword evidence="1" id="KW-0732">Signal</keyword>
<evidence type="ECO:0000313" key="3">
    <source>
        <dbReference type="Proteomes" id="UP001515660"/>
    </source>
</evidence>
<proteinExistence type="predicted"/>
<dbReference type="Proteomes" id="UP001515660">
    <property type="component" value="Unassembled WGS sequence"/>
</dbReference>
<reference evidence="2 3" key="1">
    <citation type="journal article" date="2022" name="Microorganisms">
        <title>Genome Sequence and Characterization of a Xanthorhodopsin-Containing, Aerobic Anoxygenic Phototrophic Rhodobacter Species, Isolated from Mesophilic Conditions at Yellowstone National Park.</title>
        <authorList>
            <person name="Kyndt J.A."/>
            <person name="Robertson S."/>
            <person name="Shoffstall I.B."/>
            <person name="Ramaley R.F."/>
            <person name="Meyer T.E."/>
        </authorList>
    </citation>
    <scope>NUCLEOTIDE SEQUENCE [LARGE SCALE GENOMIC DNA]</scope>
    <source>
        <strain evidence="2 3">M37P</strain>
    </source>
</reference>
<protein>
    <recommendedName>
        <fullName evidence="4">Chitin binding peritrophin-A-like protein</fullName>
    </recommendedName>
</protein>
<evidence type="ECO:0008006" key="4">
    <source>
        <dbReference type="Google" id="ProtNLM"/>
    </source>
</evidence>
<comment type="caution">
    <text evidence="2">The sequence shown here is derived from an EMBL/GenBank/DDBJ whole genome shotgun (WGS) entry which is preliminary data.</text>
</comment>
<feature type="chain" id="PRO_5045342181" description="Chitin binding peritrophin-A-like protein" evidence="1">
    <location>
        <begin position="22"/>
        <end position="54"/>
    </location>
</feature>
<gene>
    <name evidence="2" type="ORF">G8O29_13180</name>
</gene>
<keyword evidence="3" id="KW-1185">Reference proteome</keyword>
<dbReference type="RefSeq" id="WP_166403697.1">
    <property type="nucleotide sequence ID" value="NZ_JAANHS010000010.1"/>
</dbReference>
<evidence type="ECO:0000313" key="2">
    <source>
        <dbReference type="EMBL" id="NHB77672.1"/>
    </source>
</evidence>
<evidence type="ECO:0000256" key="1">
    <source>
        <dbReference type="SAM" id="SignalP"/>
    </source>
</evidence>